<evidence type="ECO:0000256" key="1">
    <source>
        <dbReference type="SAM" id="Coils"/>
    </source>
</evidence>
<feature type="transmembrane region" description="Helical" evidence="2">
    <location>
        <begin position="60"/>
        <end position="78"/>
    </location>
</feature>
<accession>A0ABS5QN00</accession>
<proteinExistence type="predicted"/>
<gene>
    <name evidence="3" type="ORF">VAMP_178845n270</name>
</gene>
<name>A0ABS5QN00_9BACT</name>
<keyword evidence="1" id="KW-0175">Coiled coil</keyword>
<evidence type="ECO:0000313" key="3">
    <source>
        <dbReference type="EMBL" id="MBS8122542.1"/>
    </source>
</evidence>
<evidence type="ECO:0000256" key="2">
    <source>
        <dbReference type="SAM" id="Phobius"/>
    </source>
</evidence>
<feature type="transmembrane region" description="Helical" evidence="2">
    <location>
        <begin position="113"/>
        <end position="135"/>
    </location>
</feature>
<protein>
    <recommendedName>
        <fullName evidence="5">DUF4349 domain-containing protein</fullName>
    </recommendedName>
</protein>
<feature type="coiled-coil region" evidence="1">
    <location>
        <begin position="211"/>
        <end position="238"/>
    </location>
</feature>
<feature type="transmembrane region" description="Helical" evidence="2">
    <location>
        <begin position="84"/>
        <end position="101"/>
    </location>
</feature>
<dbReference type="Proteomes" id="UP000680365">
    <property type="component" value="Unassembled WGS sequence"/>
</dbReference>
<keyword evidence="2" id="KW-1133">Transmembrane helix</keyword>
<keyword evidence="4" id="KW-1185">Reference proteome</keyword>
<reference evidence="3 4" key="1">
    <citation type="journal article" date="2021" name="Nat. Commun.">
        <title>Reductive evolution and unique predatory mode in the CPR bacterium Vampirococcus lugosii.</title>
        <authorList>
            <person name="Moreira D."/>
            <person name="Zivanovic Y."/>
            <person name="Lopez-Archilla A.I."/>
            <person name="Iniesto M."/>
            <person name="Lopez-Garcia P."/>
        </authorList>
    </citation>
    <scope>NUCLEOTIDE SEQUENCE [LARGE SCALE GENOMIC DNA]</scope>
    <source>
        <strain evidence="3">Chiprana</strain>
    </source>
</reference>
<dbReference type="EMBL" id="JAEDAM010000102">
    <property type="protein sequence ID" value="MBS8122542.1"/>
    <property type="molecule type" value="Genomic_DNA"/>
</dbReference>
<keyword evidence="2" id="KW-0472">Membrane</keyword>
<feature type="transmembrane region" description="Helical" evidence="2">
    <location>
        <begin position="7"/>
        <end position="27"/>
    </location>
</feature>
<organism evidence="3 4">
    <name type="scientific">Candidatus Vampirococcus lugosii</name>
    <dbReference type="NCBI Taxonomy" id="2789015"/>
    <lineage>
        <taxon>Bacteria</taxon>
        <taxon>Candidatus Absconditibacteriota</taxon>
        <taxon>Vampirococcus</taxon>
    </lineage>
</organism>
<comment type="caution">
    <text evidence="3">The sequence shown here is derived from an EMBL/GenBank/DDBJ whole genome shotgun (WGS) entry which is preliminary data.</text>
</comment>
<keyword evidence="2" id="KW-0812">Transmembrane</keyword>
<feature type="transmembrane region" description="Helical" evidence="2">
    <location>
        <begin position="33"/>
        <end position="53"/>
    </location>
</feature>
<evidence type="ECO:0000313" key="4">
    <source>
        <dbReference type="Proteomes" id="UP000680365"/>
    </source>
</evidence>
<feature type="transmembrane region" description="Helical" evidence="2">
    <location>
        <begin position="296"/>
        <end position="323"/>
    </location>
</feature>
<evidence type="ECO:0008006" key="5">
    <source>
        <dbReference type="Google" id="ProtNLM"/>
    </source>
</evidence>
<sequence>MKKFFYAFRNFFSIFWGILSYLFFVYYFFYMEYWLMGTVFLLLFFLSMPYFFISLRNYGTNYLVGIFLISAFLISFIIGYDDLFKIISLFVFHIGISFFLLKLDSEVNNRKLLSSFSIFTAGTGIFSLFVSLTYASGFLAKYDEFNMTCDDIGEYIDSFLGMVLSPFEVTVNEANNIKNYTSSFYEKSFGELIGISNLSSIEQLTGDLQNINNLTGNLQNLTGEIQNLSGDLQNINTEIIQDQNYNSGILGKVESWKNKLVDNVMKDKEIVDQGVCEVFIEQIDKRYEEPGFKFSVILSLFLLLWPSFRLFIFIFSLINFLFFKFLNLIKVYSFFVRTDEVEDIK</sequence>